<feature type="transmembrane region" description="Helical" evidence="1">
    <location>
        <begin position="70"/>
        <end position="88"/>
    </location>
</feature>
<comment type="caution">
    <text evidence="2">The sequence shown here is derived from an EMBL/GenBank/DDBJ whole genome shotgun (WGS) entry which is preliminary data.</text>
</comment>
<sequence length="97" mass="10915">MGVFLIIVGVVVKHFKLYFLIAGYNTMSEAYKEKVNIEKVATLLRSVMVFMGLALILLALASSYNDKPEITDYLFFPIVIGSVIYLIVKSNSKAYKK</sequence>
<feature type="transmembrane region" description="Helical" evidence="1">
    <location>
        <begin position="6"/>
        <end position="26"/>
    </location>
</feature>
<reference evidence="2 3" key="2">
    <citation type="journal article" date="2016" name="Int. J. Syst. Evol. Microbiol.">
        <title>Vitellibacter aquimaris sp. nov., a marine bacterium isolated from seawater.</title>
        <authorList>
            <person name="Thevarajoo S."/>
            <person name="Selvaratnam C."/>
            <person name="Goh K.M."/>
            <person name="Hong K.W."/>
            <person name="Chan X.Y."/>
            <person name="Chan K.G."/>
            <person name="Chong C.S."/>
        </authorList>
    </citation>
    <scope>NUCLEOTIDE SEQUENCE [LARGE SCALE GENOMIC DNA]</scope>
    <source>
        <strain evidence="2 3">D-24</strain>
    </source>
</reference>
<protein>
    <recommendedName>
        <fullName evidence="4">DUF3784 domain-containing protein</fullName>
    </recommendedName>
</protein>
<dbReference type="EMBL" id="JRWG01000009">
    <property type="protein sequence ID" value="KXN98256.1"/>
    <property type="molecule type" value="Genomic_DNA"/>
</dbReference>
<evidence type="ECO:0000313" key="3">
    <source>
        <dbReference type="Proteomes" id="UP000070138"/>
    </source>
</evidence>
<reference evidence="3" key="1">
    <citation type="submission" date="2014-10" db="EMBL/GenBank/DDBJ databases">
        <title>Genome sequencing of Vitellibacter sp. D-24.</title>
        <authorList>
            <person name="Thevarajoo S."/>
            <person name="Selvaratnam C."/>
            <person name="Goh K.M."/>
            <person name="Chong C.S."/>
        </authorList>
    </citation>
    <scope>NUCLEOTIDE SEQUENCE [LARGE SCALE GENOMIC DNA]</scope>
    <source>
        <strain evidence="3">D-24</strain>
    </source>
</reference>
<accession>A0A137RFI1</accession>
<organism evidence="2 3">
    <name type="scientific">Aequorivita aquimaris</name>
    <dbReference type="NCBI Taxonomy" id="1548749"/>
    <lineage>
        <taxon>Bacteria</taxon>
        <taxon>Pseudomonadati</taxon>
        <taxon>Bacteroidota</taxon>
        <taxon>Flavobacteriia</taxon>
        <taxon>Flavobacteriales</taxon>
        <taxon>Flavobacteriaceae</taxon>
        <taxon>Aequorivita</taxon>
    </lineage>
</organism>
<dbReference type="AlphaFoldDB" id="A0A137RFI1"/>
<dbReference type="Proteomes" id="UP000070138">
    <property type="component" value="Unassembled WGS sequence"/>
</dbReference>
<evidence type="ECO:0000256" key="1">
    <source>
        <dbReference type="SAM" id="Phobius"/>
    </source>
</evidence>
<keyword evidence="3" id="KW-1185">Reference proteome</keyword>
<evidence type="ECO:0008006" key="4">
    <source>
        <dbReference type="Google" id="ProtNLM"/>
    </source>
</evidence>
<evidence type="ECO:0000313" key="2">
    <source>
        <dbReference type="EMBL" id="KXN98256.1"/>
    </source>
</evidence>
<dbReference type="Pfam" id="PF12650">
    <property type="entry name" value="DUF3784"/>
    <property type="match status" value="1"/>
</dbReference>
<proteinExistence type="predicted"/>
<feature type="transmembrane region" description="Helical" evidence="1">
    <location>
        <begin position="47"/>
        <end position="64"/>
    </location>
</feature>
<dbReference type="STRING" id="1548749.LS48_12360"/>
<dbReference type="PATRIC" id="fig|1548749.3.peg.2583"/>
<gene>
    <name evidence="2" type="ORF">LS48_12360</name>
</gene>
<keyword evidence="1" id="KW-1133">Transmembrane helix</keyword>
<keyword evidence="1" id="KW-0472">Membrane</keyword>
<name>A0A137RFI1_9FLAO</name>
<keyword evidence="1" id="KW-0812">Transmembrane</keyword>
<dbReference type="InterPro" id="IPR017259">
    <property type="entry name" value="UCP037672"/>
</dbReference>